<evidence type="ECO:0000313" key="8">
    <source>
        <dbReference type="EMBL" id="PAM71817.1"/>
    </source>
</evidence>
<keyword evidence="7" id="KW-0614">Plasmid</keyword>
<dbReference type="SUPFAM" id="SSF52540">
    <property type="entry name" value="P-loop containing nucleoside triphosphate hydrolases"/>
    <property type="match status" value="1"/>
</dbReference>
<dbReference type="GO" id="GO:0005524">
    <property type="term" value="F:ATP binding"/>
    <property type="evidence" value="ECO:0007669"/>
    <property type="project" value="UniProtKB-KW"/>
</dbReference>
<evidence type="ECO:0000259" key="6">
    <source>
        <dbReference type="SMART" id="SM00382"/>
    </source>
</evidence>
<keyword evidence="1" id="KW-0813">Transport</keyword>
<evidence type="ECO:0000256" key="1">
    <source>
        <dbReference type="ARBA" id="ARBA00022448"/>
    </source>
</evidence>
<dbReference type="InterPro" id="IPR050053">
    <property type="entry name" value="ATPase_alpha/beta_chains"/>
</dbReference>
<dbReference type="RefSeq" id="WP_095377855.1">
    <property type="nucleotide sequence ID" value="NZ_NJGC01000009.1"/>
</dbReference>
<keyword evidence="2" id="KW-0547">Nucleotide-binding</keyword>
<dbReference type="PROSITE" id="PS00152">
    <property type="entry name" value="ATPASE_ALPHA_BETA"/>
    <property type="match status" value="1"/>
</dbReference>
<feature type="domain" description="AAA+ ATPase" evidence="6">
    <location>
        <begin position="151"/>
        <end position="332"/>
    </location>
</feature>
<dbReference type="InterPro" id="IPR040627">
    <property type="entry name" value="T3SS_ATPase_C"/>
</dbReference>
<dbReference type="Pfam" id="PF00006">
    <property type="entry name" value="ATP-synt_ab"/>
    <property type="match status" value="1"/>
</dbReference>
<evidence type="ECO:0000256" key="5">
    <source>
        <dbReference type="ARBA" id="ARBA00024382"/>
    </source>
</evidence>
<dbReference type="EC" id="7.4.2.8" evidence="5"/>
<dbReference type="InterPro" id="IPR003593">
    <property type="entry name" value="AAA+_ATPase"/>
</dbReference>
<dbReference type="Gene3D" id="1.20.1270.330">
    <property type="match status" value="1"/>
</dbReference>
<keyword evidence="4" id="KW-1278">Translocase</keyword>
<dbReference type="EMBL" id="NJGC01000009">
    <property type="protein sequence ID" value="PAM71817.1"/>
    <property type="molecule type" value="Genomic_DNA"/>
</dbReference>
<dbReference type="PANTHER" id="PTHR15184">
    <property type="entry name" value="ATP SYNTHASE"/>
    <property type="match status" value="1"/>
</dbReference>
<keyword evidence="3" id="KW-0067">ATP-binding</keyword>
<sequence length="430" mass="45565">MRVGQSLWTVAARPLAIHGNSVRARLADAALGEACVIRSALDGEPIAVGTISAIQDGVAQLDCVTERPLTPRCVVIRTGQPLQVDVAADVLGCVLDWSGRPVARFAESAMDCSAGSRPVQGSCAGFLDRLPVEHLLSSGIRALDAFVPCGEGQRLGIFAPAGTGKTTLCSMLMDGARADVKVVALIGERTREVSDFVQRIAASEDAGRVVVVQATSDMAAAARQYAAQVAMAVSEHFSASGASVLLVMDSVTRYARALRELALGRGEAAARRGYPASVFEALPRLFERAGRSHKGSITAYFTVLLEDEDDPDPIAEEVKSLLDGHIMLSRRLAQRGVLPAIDALASLSRCAMELQDSDQLASVAGARRALQALEESRLLRDLGEYRPGSNSEWDRAIAAEPALMAFIAQRMGEGATPQATWEALHAIGTH</sequence>
<evidence type="ECO:0000313" key="7">
    <source>
        <dbReference type="EMBL" id="PAM64660.1"/>
    </source>
</evidence>
<comment type="caution">
    <text evidence="8">The sequence shown here is derived from an EMBL/GenBank/DDBJ whole genome shotgun (WGS) entry which is preliminary data.</text>
</comment>
<evidence type="ECO:0000256" key="4">
    <source>
        <dbReference type="ARBA" id="ARBA00022967"/>
    </source>
</evidence>
<dbReference type="AlphaFoldDB" id="A0A270NIG8"/>
<dbReference type="EMBL" id="NJGC01000149">
    <property type="protein sequence ID" value="PAM64660.1"/>
    <property type="molecule type" value="Genomic_DNA"/>
</dbReference>
<evidence type="ECO:0000256" key="2">
    <source>
        <dbReference type="ARBA" id="ARBA00022741"/>
    </source>
</evidence>
<name>A0A270NIG8_STEMA</name>
<dbReference type="Proteomes" id="UP000216433">
    <property type="component" value="Unassembled WGS sequence"/>
</dbReference>
<dbReference type="GO" id="GO:0008564">
    <property type="term" value="F:protein-exporting ATPase activity"/>
    <property type="evidence" value="ECO:0007669"/>
    <property type="project" value="UniProtKB-EC"/>
</dbReference>
<dbReference type="InterPro" id="IPR020003">
    <property type="entry name" value="ATPase_a/bsu_AS"/>
</dbReference>
<protein>
    <recommendedName>
        <fullName evidence="5">protein-secreting ATPase</fullName>
        <ecNumber evidence="5">7.4.2.8</ecNumber>
    </recommendedName>
</protein>
<evidence type="ECO:0000256" key="3">
    <source>
        <dbReference type="ARBA" id="ARBA00022840"/>
    </source>
</evidence>
<dbReference type="GO" id="GO:0046933">
    <property type="term" value="F:proton-transporting ATP synthase activity, rotational mechanism"/>
    <property type="evidence" value="ECO:0007669"/>
    <property type="project" value="TreeGrafter"/>
</dbReference>
<gene>
    <name evidence="8" type="ORF">CEK00_09500</name>
    <name evidence="7" type="ORF">CEK00_21820</name>
</gene>
<dbReference type="Gene3D" id="3.40.50.300">
    <property type="entry name" value="P-loop containing nucleotide triphosphate hydrolases"/>
    <property type="match status" value="1"/>
</dbReference>
<dbReference type="SMART" id="SM00382">
    <property type="entry name" value="AAA"/>
    <property type="match status" value="1"/>
</dbReference>
<dbReference type="InterPro" id="IPR000194">
    <property type="entry name" value="ATPase_F1/V1/A1_a/bsu_nucl-bd"/>
</dbReference>
<dbReference type="PANTHER" id="PTHR15184:SF9">
    <property type="entry name" value="SPI-1 TYPE 3 SECRETION SYSTEM ATPASE"/>
    <property type="match status" value="1"/>
</dbReference>
<evidence type="ECO:0000313" key="9">
    <source>
        <dbReference type="Proteomes" id="UP000216433"/>
    </source>
</evidence>
<dbReference type="Pfam" id="PF18269">
    <property type="entry name" value="T3SS_ATPase_C"/>
    <property type="match status" value="1"/>
</dbReference>
<geneLocation type="plasmid" evidence="7">
    <name>unnamed1</name>
</geneLocation>
<reference evidence="8 9" key="1">
    <citation type="submission" date="2017-06" db="EMBL/GenBank/DDBJ databases">
        <title>Genome sequencing and assembly of Stenotrophomonas maltophilia DF07.</title>
        <authorList>
            <person name="Iyer R."/>
        </authorList>
    </citation>
    <scope>NUCLEOTIDE SEQUENCE [LARGE SCALE GENOMIC DNA]</scope>
    <source>
        <strain evidence="8 9">DF07</strain>
        <plasmid evidence="7">unnamed1</plasmid>
    </source>
</reference>
<organism evidence="8 9">
    <name type="scientific">Stenotrophomonas maltophilia</name>
    <name type="common">Pseudomonas maltophilia</name>
    <name type="synonym">Xanthomonas maltophilia</name>
    <dbReference type="NCBI Taxonomy" id="40324"/>
    <lineage>
        <taxon>Bacteria</taxon>
        <taxon>Pseudomonadati</taxon>
        <taxon>Pseudomonadota</taxon>
        <taxon>Gammaproteobacteria</taxon>
        <taxon>Lysobacterales</taxon>
        <taxon>Lysobacteraceae</taxon>
        <taxon>Stenotrophomonas</taxon>
        <taxon>Stenotrophomonas maltophilia group</taxon>
    </lineage>
</organism>
<accession>A0A270NIG8</accession>
<proteinExistence type="predicted"/>
<dbReference type="InterPro" id="IPR027417">
    <property type="entry name" value="P-loop_NTPase"/>
</dbReference>